<dbReference type="AlphaFoldDB" id="A0A502JZ09"/>
<proteinExistence type="inferred from homology"/>
<dbReference type="NCBIfam" id="TIGR01777">
    <property type="entry name" value="yfcH"/>
    <property type="match status" value="1"/>
</dbReference>
<dbReference type="Pfam" id="PF01370">
    <property type="entry name" value="Epimerase"/>
    <property type="match status" value="1"/>
</dbReference>
<gene>
    <name evidence="4" type="ORF">EUX54_03075</name>
</gene>
<dbReference type="Gene3D" id="3.40.50.720">
    <property type="entry name" value="NAD(P)-binding Rossmann-like Domain"/>
    <property type="match status" value="1"/>
</dbReference>
<protein>
    <submittedName>
        <fullName evidence="4">TIGR01777 family protein</fullName>
    </submittedName>
</protein>
<organism evidence="4 5">
    <name type="scientific">Haemophilus haemolyticus</name>
    <dbReference type="NCBI Taxonomy" id="726"/>
    <lineage>
        <taxon>Bacteria</taxon>
        <taxon>Pseudomonadati</taxon>
        <taxon>Pseudomonadota</taxon>
        <taxon>Gammaproteobacteria</taxon>
        <taxon>Pasteurellales</taxon>
        <taxon>Pasteurellaceae</taxon>
        <taxon>Haemophilus</taxon>
    </lineage>
</organism>
<feature type="domain" description="DUF1731" evidence="3">
    <location>
        <begin position="246"/>
        <end position="292"/>
    </location>
</feature>
<dbReference type="InterPro" id="IPR001509">
    <property type="entry name" value="Epimerase_deHydtase"/>
</dbReference>
<dbReference type="PANTHER" id="PTHR11092">
    <property type="entry name" value="SUGAR NUCLEOTIDE EPIMERASE RELATED"/>
    <property type="match status" value="1"/>
</dbReference>
<reference evidence="4 5" key="1">
    <citation type="submission" date="2019-01" db="EMBL/GenBank/DDBJ databases">
        <title>Comparative genomic analysis identifies haemin-independent Haemophilus haemolyticus: a formal re-classification of Haemophilus intermedius.</title>
        <authorList>
            <person name="Harris T.M."/>
            <person name="Price E.P."/>
            <person name="Sarovich D.S."/>
            <person name="Norskov-Lauritsen N."/>
            <person name="Beissbarth J."/>
            <person name="Chang A.B."/>
            <person name="Smith-Vaughan H.C."/>
        </authorList>
    </citation>
    <scope>NUCLEOTIDE SEQUENCE [LARGE SCALE GENOMIC DNA]</scope>
    <source>
        <strain evidence="4 5">CCUG 30218</strain>
    </source>
</reference>
<dbReference type="InterPro" id="IPR010099">
    <property type="entry name" value="SDR39U1"/>
</dbReference>
<dbReference type="RefSeq" id="WP_140578118.1">
    <property type="nucleotide sequence ID" value="NZ_SDPI01000010.1"/>
</dbReference>
<evidence type="ECO:0000313" key="5">
    <source>
        <dbReference type="Proteomes" id="UP000318695"/>
    </source>
</evidence>
<dbReference type="Proteomes" id="UP000318695">
    <property type="component" value="Unassembled WGS sequence"/>
</dbReference>
<accession>A0A502JZ09</accession>
<comment type="similarity">
    <text evidence="1">Belongs to the NAD(P)-dependent epimerase/dehydratase family. SDR39U1 subfamily.</text>
</comment>
<evidence type="ECO:0000259" key="2">
    <source>
        <dbReference type="Pfam" id="PF01370"/>
    </source>
</evidence>
<dbReference type="InterPro" id="IPR036291">
    <property type="entry name" value="NAD(P)-bd_dom_sf"/>
</dbReference>
<evidence type="ECO:0000313" key="4">
    <source>
        <dbReference type="EMBL" id="TPH01057.1"/>
    </source>
</evidence>
<evidence type="ECO:0000256" key="1">
    <source>
        <dbReference type="ARBA" id="ARBA00009353"/>
    </source>
</evidence>
<comment type="caution">
    <text evidence="4">The sequence shown here is derived from an EMBL/GenBank/DDBJ whole genome shotgun (WGS) entry which is preliminary data.</text>
</comment>
<sequence length="301" mass="34057">MNILLTGGTGLIGKALVEQLCLRNEQVKILTRTSTPHTISKQKNIKFITALSELDLQEQFDAIINLAGEPIFHKVWSKNQKSILRESRLSLTTQLVEFINQYQQYPIFISGSATGIYGDQDEQKITETSKTAKTFTAQLCQDWENIAQQANARVCLIRTGMVFSTKGGALTKMLPLYKWGLGGKLGNGEQYFPWIALEDMVNGILFLLDHSECQGSFNFTAPYPIKQHKFNCTLARILNRPAFAIIPKWVLHFILGERANLLLESQNVVPEKLLNAGFQFQYSDCENYLKDILKTNKKGLY</sequence>
<dbReference type="EMBL" id="SDPI01000010">
    <property type="protein sequence ID" value="TPH01057.1"/>
    <property type="molecule type" value="Genomic_DNA"/>
</dbReference>
<dbReference type="InterPro" id="IPR013549">
    <property type="entry name" value="DUF1731"/>
</dbReference>
<name>A0A502JZ09_HAEHA</name>
<feature type="domain" description="NAD-dependent epimerase/dehydratase" evidence="2">
    <location>
        <begin position="3"/>
        <end position="215"/>
    </location>
</feature>
<dbReference type="PANTHER" id="PTHR11092:SF0">
    <property type="entry name" value="EPIMERASE FAMILY PROTEIN SDR39U1"/>
    <property type="match status" value="1"/>
</dbReference>
<dbReference type="SUPFAM" id="SSF51735">
    <property type="entry name" value="NAD(P)-binding Rossmann-fold domains"/>
    <property type="match status" value="1"/>
</dbReference>
<dbReference type="Pfam" id="PF08338">
    <property type="entry name" value="DUF1731"/>
    <property type="match status" value="1"/>
</dbReference>
<evidence type="ECO:0000259" key="3">
    <source>
        <dbReference type="Pfam" id="PF08338"/>
    </source>
</evidence>